<dbReference type="SUPFAM" id="SSF52540">
    <property type="entry name" value="P-loop containing nucleoside triphosphate hydrolases"/>
    <property type="match status" value="1"/>
</dbReference>
<sequence>MTKVLLVTVIGLPGCGKSTFCSQLSSHMESSTPVLVLCYDSLIPKQAFCLNQVTETTNWRKWRQAVVHCVERLIVFCLELARDDLPTYGEVNAVWNQIQLSRIRPNHDLIVILDDNFYYTSMRRPFFCLAKQYNCGFASIQCDCPLDVCLKRNAIRSEPVEDRIIIQMAANFEPINPTENYWEKHSCHLDCSTSLTEFAILSVVQLLLRALEEPYSSAEEDALREQQSRDRQINADSVLHAVDNALRVHVRHVLESKELSWKKMHGKSIGTVKAHILAEIRSLLCKPDGVGSIQYYQDMAVHLLDKEISTMVEL</sequence>
<dbReference type="EMBL" id="UZAN01049257">
    <property type="protein sequence ID" value="VDP87238.1"/>
    <property type="molecule type" value="Genomic_DNA"/>
</dbReference>
<dbReference type="GO" id="GO:0016301">
    <property type="term" value="F:kinase activity"/>
    <property type="evidence" value="ECO:0007669"/>
    <property type="project" value="TreeGrafter"/>
</dbReference>
<dbReference type="OrthoDB" id="9972657at2759"/>
<protein>
    <submittedName>
        <fullName evidence="3">L-seryl-tRNA(Sec) kinase</fullName>
    </submittedName>
</protein>
<dbReference type="InterPro" id="IPR027417">
    <property type="entry name" value="P-loop_NTPase"/>
</dbReference>
<dbReference type="Gene3D" id="3.40.50.300">
    <property type="entry name" value="P-loop containing nucleotide triphosphate hydrolases"/>
    <property type="match status" value="1"/>
</dbReference>
<accession>A0A183AUB3</accession>
<evidence type="ECO:0000313" key="1">
    <source>
        <dbReference type="EMBL" id="VDP87238.1"/>
    </source>
</evidence>
<evidence type="ECO:0000313" key="2">
    <source>
        <dbReference type="Proteomes" id="UP000272942"/>
    </source>
</evidence>
<dbReference type="InterPro" id="IPR052648">
    <property type="entry name" value="Ser-tRNA(Sec)_kinase"/>
</dbReference>
<reference evidence="3" key="1">
    <citation type="submission" date="2016-06" db="UniProtKB">
        <authorList>
            <consortium name="WormBaseParasite"/>
        </authorList>
    </citation>
    <scope>IDENTIFICATION</scope>
</reference>
<proteinExistence type="predicted"/>
<name>A0A183AUB3_9TREM</name>
<keyword evidence="2" id="KW-1185">Reference proteome</keyword>
<dbReference type="Pfam" id="PF13671">
    <property type="entry name" value="AAA_33"/>
    <property type="match status" value="1"/>
</dbReference>
<evidence type="ECO:0000313" key="3">
    <source>
        <dbReference type="WBParaSite" id="ECPE_0001058001-mRNA-1"/>
    </source>
</evidence>
<gene>
    <name evidence="1" type="ORF">ECPE_LOCUS10548</name>
</gene>
<dbReference type="GO" id="GO:0000049">
    <property type="term" value="F:tRNA binding"/>
    <property type="evidence" value="ECO:0007669"/>
    <property type="project" value="TreeGrafter"/>
</dbReference>
<dbReference type="Proteomes" id="UP000272942">
    <property type="component" value="Unassembled WGS sequence"/>
</dbReference>
<reference evidence="1 2" key="2">
    <citation type="submission" date="2018-11" db="EMBL/GenBank/DDBJ databases">
        <authorList>
            <consortium name="Pathogen Informatics"/>
        </authorList>
    </citation>
    <scope>NUCLEOTIDE SEQUENCE [LARGE SCALE GENOMIC DNA]</scope>
    <source>
        <strain evidence="1 2">Egypt</strain>
    </source>
</reference>
<dbReference type="PANTHER" id="PTHR20873:SF0">
    <property type="entry name" value="L-SERYL-TRNA(SEC) KINASE"/>
    <property type="match status" value="1"/>
</dbReference>
<organism evidence="3">
    <name type="scientific">Echinostoma caproni</name>
    <dbReference type="NCBI Taxonomy" id="27848"/>
    <lineage>
        <taxon>Eukaryota</taxon>
        <taxon>Metazoa</taxon>
        <taxon>Spiralia</taxon>
        <taxon>Lophotrochozoa</taxon>
        <taxon>Platyhelminthes</taxon>
        <taxon>Trematoda</taxon>
        <taxon>Digenea</taxon>
        <taxon>Plagiorchiida</taxon>
        <taxon>Echinostomata</taxon>
        <taxon>Echinostomatoidea</taxon>
        <taxon>Echinostomatidae</taxon>
        <taxon>Echinostoma</taxon>
    </lineage>
</organism>
<dbReference type="AlphaFoldDB" id="A0A183AUB3"/>
<dbReference type="WBParaSite" id="ECPE_0001058001-mRNA-1">
    <property type="protein sequence ID" value="ECPE_0001058001-mRNA-1"/>
    <property type="gene ID" value="ECPE_0001058001"/>
</dbReference>
<dbReference type="PANTHER" id="PTHR20873">
    <property type="entry name" value="L-SERYL-TRNA(SEC) KINASE"/>
    <property type="match status" value="1"/>
</dbReference>